<dbReference type="Proteomes" id="UP000595140">
    <property type="component" value="Unassembled WGS sequence"/>
</dbReference>
<gene>
    <name evidence="1" type="ORF">CCAM_LOCUS20674</name>
</gene>
<sequence length="123" mass="14327">MRKTTFSKVSFYAAPKKKPSFFADANKLRIAVISDLSFCAKKAHDCHSFGSFFDAKKHKIDLSFYADEAISESKKTQHRNCCCSLELRQSGKYLVNMQKKERRQREEVPKRMTDCARRVHDQL</sequence>
<evidence type="ECO:0000313" key="2">
    <source>
        <dbReference type="Proteomes" id="UP000595140"/>
    </source>
</evidence>
<evidence type="ECO:0000313" key="1">
    <source>
        <dbReference type="EMBL" id="VFQ78898.1"/>
    </source>
</evidence>
<dbReference type="EMBL" id="OOIL02001869">
    <property type="protein sequence ID" value="VFQ78898.1"/>
    <property type="molecule type" value="Genomic_DNA"/>
</dbReference>
<reference evidence="1 2" key="1">
    <citation type="submission" date="2018-04" db="EMBL/GenBank/DDBJ databases">
        <authorList>
            <person name="Vogel A."/>
        </authorList>
    </citation>
    <scope>NUCLEOTIDE SEQUENCE [LARGE SCALE GENOMIC DNA]</scope>
</reference>
<proteinExistence type="predicted"/>
<protein>
    <submittedName>
        <fullName evidence="1">Uncharacterized protein</fullName>
    </submittedName>
</protein>
<organism evidence="1 2">
    <name type="scientific">Cuscuta campestris</name>
    <dbReference type="NCBI Taxonomy" id="132261"/>
    <lineage>
        <taxon>Eukaryota</taxon>
        <taxon>Viridiplantae</taxon>
        <taxon>Streptophyta</taxon>
        <taxon>Embryophyta</taxon>
        <taxon>Tracheophyta</taxon>
        <taxon>Spermatophyta</taxon>
        <taxon>Magnoliopsida</taxon>
        <taxon>eudicotyledons</taxon>
        <taxon>Gunneridae</taxon>
        <taxon>Pentapetalae</taxon>
        <taxon>asterids</taxon>
        <taxon>lamiids</taxon>
        <taxon>Solanales</taxon>
        <taxon>Convolvulaceae</taxon>
        <taxon>Cuscuteae</taxon>
        <taxon>Cuscuta</taxon>
        <taxon>Cuscuta subgen. Grammica</taxon>
        <taxon>Cuscuta sect. Cleistogrammica</taxon>
    </lineage>
</organism>
<keyword evidence="2" id="KW-1185">Reference proteome</keyword>
<accession>A0A484LSX7</accession>
<name>A0A484LSX7_9ASTE</name>
<dbReference type="AlphaFoldDB" id="A0A484LSX7"/>